<feature type="transmembrane region" description="Helical" evidence="5">
    <location>
        <begin position="52"/>
        <end position="71"/>
    </location>
</feature>
<dbReference type="CDD" id="cd13964">
    <property type="entry name" value="PT_UbiA_1"/>
    <property type="match status" value="1"/>
</dbReference>
<dbReference type="EMBL" id="LR216287">
    <property type="protein sequence ID" value="VFJ12476.1"/>
    <property type="molecule type" value="Genomic_DNA"/>
</dbReference>
<dbReference type="GO" id="GO:0016765">
    <property type="term" value="F:transferase activity, transferring alkyl or aryl (other than methyl) groups"/>
    <property type="evidence" value="ECO:0007669"/>
    <property type="project" value="InterPro"/>
</dbReference>
<feature type="transmembrane region" description="Helical" evidence="5">
    <location>
        <begin position="21"/>
        <end position="40"/>
    </location>
</feature>
<feature type="transmembrane region" description="Helical" evidence="5">
    <location>
        <begin position="143"/>
        <end position="165"/>
    </location>
</feature>
<feature type="transmembrane region" description="Helical" evidence="5">
    <location>
        <begin position="185"/>
        <end position="207"/>
    </location>
</feature>
<keyword evidence="6" id="KW-0808">Transferase</keyword>
<evidence type="ECO:0000256" key="3">
    <source>
        <dbReference type="ARBA" id="ARBA00022989"/>
    </source>
</evidence>
<keyword evidence="2 5" id="KW-0812">Transmembrane</keyword>
<dbReference type="GO" id="GO:0005886">
    <property type="term" value="C:plasma membrane"/>
    <property type="evidence" value="ECO:0007669"/>
    <property type="project" value="UniProtKB-SubCell"/>
</dbReference>
<evidence type="ECO:0000256" key="5">
    <source>
        <dbReference type="SAM" id="Phobius"/>
    </source>
</evidence>
<gene>
    <name evidence="6" type="ORF">NFRAN_0155</name>
</gene>
<dbReference type="PANTHER" id="PTHR42723:SF1">
    <property type="entry name" value="CHLOROPHYLL SYNTHASE, CHLOROPLASTIC"/>
    <property type="match status" value="1"/>
</dbReference>
<sequence>MLLDNPYLKLLRIPNIFTVPSDIILGFLIAHFAFQGAVIFGTSESNLEELVILIFSSISLYLGGLVSNDLFDIKTDKIERPTRPLSSGRVQERHAIFLMIALFCAGFFLSFFVNIIAVGISGTLVLSILVYNYKLKSGFFRPFLMGGIRALNVFYGFSILFGFSSQTPNNVTFPPSFNPAYLEPTILLLLLLALGSVFFHVFVLTWISSKETRREFDDKQVKVASVKNVYYTYIIFLVIVGFFGSFLVVHLQEYLIFIVAIAIVVTFIYHKAQTLQRHLQGSLIMQFIVKNMLLLLILLDSAFIAGLSGPIAGISTALLILPSIYLSKRISMT</sequence>
<dbReference type="PANTHER" id="PTHR42723">
    <property type="entry name" value="CHLOROPHYLL SYNTHASE"/>
    <property type="match status" value="1"/>
</dbReference>
<feature type="transmembrane region" description="Helical" evidence="5">
    <location>
        <begin position="254"/>
        <end position="272"/>
    </location>
</feature>
<feature type="transmembrane region" description="Helical" evidence="5">
    <location>
        <begin position="293"/>
        <end position="326"/>
    </location>
</feature>
<name>A0A484I3Z1_9ARCH</name>
<evidence type="ECO:0000256" key="1">
    <source>
        <dbReference type="ARBA" id="ARBA00004651"/>
    </source>
</evidence>
<keyword evidence="7" id="KW-1185">Reference proteome</keyword>
<dbReference type="Pfam" id="PF01040">
    <property type="entry name" value="UbiA"/>
    <property type="match status" value="1"/>
</dbReference>
<accession>A0A484I3Z1</accession>
<dbReference type="InterPro" id="IPR050475">
    <property type="entry name" value="Prenyltransferase_related"/>
</dbReference>
<dbReference type="Gene3D" id="1.10.357.140">
    <property type="entry name" value="UbiA prenyltransferase"/>
    <property type="match status" value="1"/>
</dbReference>
<comment type="subcellular location">
    <subcellularLocation>
        <location evidence="1">Cell membrane</location>
        <topology evidence="1">Multi-pass membrane protein</topology>
    </subcellularLocation>
</comment>
<organism evidence="6 7">
    <name type="scientific">Candidatus Nitrosocosmicus franklandianus</name>
    <dbReference type="NCBI Taxonomy" id="1798806"/>
    <lineage>
        <taxon>Archaea</taxon>
        <taxon>Nitrososphaerota</taxon>
        <taxon>Nitrososphaeria</taxon>
        <taxon>Nitrososphaerales</taxon>
        <taxon>Nitrososphaeraceae</taxon>
        <taxon>Candidatus Nitrosocosmicus</taxon>
    </lineage>
</organism>
<protein>
    <submittedName>
        <fullName evidence="6">Prenyltransferase</fullName>
    </submittedName>
</protein>
<dbReference type="InterPro" id="IPR044878">
    <property type="entry name" value="UbiA_sf"/>
</dbReference>
<evidence type="ECO:0000256" key="4">
    <source>
        <dbReference type="ARBA" id="ARBA00023136"/>
    </source>
</evidence>
<dbReference type="Proteomes" id="UP000294299">
    <property type="component" value="Chromosome NFRAN"/>
</dbReference>
<dbReference type="KEGG" id="nfn:NFRAN_0155"/>
<feature type="transmembrane region" description="Helical" evidence="5">
    <location>
        <begin position="228"/>
        <end position="248"/>
    </location>
</feature>
<dbReference type="InterPro" id="IPR000537">
    <property type="entry name" value="UbiA_prenyltransferase"/>
</dbReference>
<evidence type="ECO:0000313" key="7">
    <source>
        <dbReference type="Proteomes" id="UP000294299"/>
    </source>
</evidence>
<feature type="transmembrane region" description="Helical" evidence="5">
    <location>
        <begin position="92"/>
        <end position="109"/>
    </location>
</feature>
<dbReference type="AlphaFoldDB" id="A0A484I3Z1"/>
<keyword evidence="4 5" id="KW-0472">Membrane</keyword>
<reference evidence="6 7" key="1">
    <citation type="submission" date="2019-02" db="EMBL/GenBank/DDBJ databases">
        <authorList>
            <person name="Lehtovirta-Morley E L."/>
        </authorList>
    </citation>
    <scope>NUCLEOTIDE SEQUENCE [LARGE SCALE GENOMIC DNA]</scope>
    <source>
        <strain evidence="6">NFRAN1</strain>
    </source>
</reference>
<keyword evidence="3 5" id="KW-1133">Transmembrane helix</keyword>
<evidence type="ECO:0000256" key="2">
    <source>
        <dbReference type="ARBA" id="ARBA00022692"/>
    </source>
</evidence>
<proteinExistence type="predicted"/>
<evidence type="ECO:0000313" key="6">
    <source>
        <dbReference type="EMBL" id="VFJ12476.1"/>
    </source>
</evidence>